<dbReference type="Gene3D" id="3.90.25.10">
    <property type="entry name" value="UDP-galactose 4-epimerase, domain 1"/>
    <property type="match status" value="1"/>
</dbReference>
<keyword evidence="1" id="KW-0521">NADP</keyword>
<evidence type="ECO:0000313" key="4">
    <source>
        <dbReference type="Proteomes" id="UP000054567"/>
    </source>
</evidence>
<dbReference type="Gene3D" id="3.40.50.720">
    <property type="entry name" value="NAD(P)-binding Rossmann-like Domain"/>
    <property type="match status" value="1"/>
</dbReference>
<proteinExistence type="predicted"/>
<name>A0A0J6FCX7_COCPO</name>
<reference evidence="4" key="2">
    <citation type="journal article" date="2009" name="Genome Res.">
        <title>Comparative genomic analyses of the human fungal pathogens Coccidioides and their relatives.</title>
        <authorList>
            <person name="Sharpton T.J."/>
            <person name="Stajich J.E."/>
            <person name="Rounsley S.D."/>
            <person name="Gardner M.J."/>
            <person name="Wortman J.R."/>
            <person name="Jordar V.S."/>
            <person name="Maiti R."/>
            <person name="Kodira C.D."/>
            <person name="Neafsey D.E."/>
            <person name="Zeng Q."/>
            <person name="Hung C.-Y."/>
            <person name="McMahan C."/>
            <person name="Muszewska A."/>
            <person name="Grynberg M."/>
            <person name="Mandel M.A."/>
            <person name="Kellner E.M."/>
            <person name="Barker B.M."/>
            <person name="Galgiani J.N."/>
            <person name="Orbach M.J."/>
            <person name="Kirkland T.N."/>
            <person name="Cole G.T."/>
            <person name="Henn M.R."/>
            <person name="Birren B.W."/>
            <person name="Taylor J.W."/>
        </authorList>
    </citation>
    <scope>NUCLEOTIDE SEQUENCE [LARGE SCALE GENOMIC DNA]</scope>
    <source>
        <strain evidence="4">RMSCC 3488</strain>
    </source>
</reference>
<dbReference type="VEuPathDB" id="FungiDB:CPAG_03072"/>
<dbReference type="EMBL" id="DS268110">
    <property type="protein sequence ID" value="KMM66734.1"/>
    <property type="molecule type" value="Genomic_DNA"/>
</dbReference>
<dbReference type="AlphaFoldDB" id="A0A0J6FCX7"/>
<reference evidence="3 4" key="1">
    <citation type="submission" date="2007-06" db="EMBL/GenBank/DDBJ databases">
        <title>The Genome Sequence of Coccidioides posadasii RMSCC_3488.</title>
        <authorList>
            <consortium name="Coccidioides Genome Resources Consortium"/>
            <consortium name="The Broad Institute Genome Sequencing Platform"/>
            <person name="Henn M.R."/>
            <person name="Sykes S."/>
            <person name="Young S."/>
            <person name="Jaffe D."/>
            <person name="Berlin A."/>
            <person name="Alvarez P."/>
            <person name="Butler J."/>
            <person name="Gnerre S."/>
            <person name="Grabherr M."/>
            <person name="Mauceli E."/>
            <person name="Brockman W."/>
            <person name="Kodira C."/>
            <person name="Alvarado L."/>
            <person name="Zeng Q."/>
            <person name="Crawford M."/>
            <person name="Antoine C."/>
            <person name="Devon K."/>
            <person name="Galgiani J."/>
            <person name="Orsborn K."/>
            <person name="Lewis M.L."/>
            <person name="Nusbaum C."/>
            <person name="Galagan J."/>
            <person name="Birren B."/>
        </authorList>
    </citation>
    <scope>NUCLEOTIDE SEQUENCE [LARGE SCALE GENOMIC DNA]</scope>
    <source>
        <strain evidence="3 4">RMSCC 3488</strain>
    </source>
</reference>
<protein>
    <submittedName>
        <fullName evidence="3">Uncharacterized protein</fullName>
    </submittedName>
</protein>
<gene>
    <name evidence="3" type="ORF">CPAG_03072</name>
</gene>
<dbReference type="SUPFAM" id="SSF51735">
    <property type="entry name" value="NAD(P)-binding Rossmann-fold domains"/>
    <property type="match status" value="1"/>
</dbReference>
<dbReference type="PANTHER" id="PTHR47706:SF5">
    <property type="entry name" value="ISOFLAVONE REDUCTASE"/>
    <property type="match status" value="1"/>
</dbReference>
<reference evidence="4" key="3">
    <citation type="journal article" date="2010" name="Genome Res.">
        <title>Population genomic sequencing of Coccidioides fungi reveals recent hybridization and transposon control.</title>
        <authorList>
            <person name="Neafsey D.E."/>
            <person name="Barker B.M."/>
            <person name="Sharpton T.J."/>
            <person name="Stajich J.E."/>
            <person name="Park D.J."/>
            <person name="Whiston E."/>
            <person name="Hung C.-Y."/>
            <person name="McMahan C."/>
            <person name="White J."/>
            <person name="Sykes S."/>
            <person name="Heiman D."/>
            <person name="Young S."/>
            <person name="Zeng Q."/>
            <person name="Abouelleil A."/>
            <person name="Aftuck L."/>
            <person name="Bessette D."/>
            <person name="Brown A."/>
            <person name="FitzGerald M."/>
            <person name="Lui A."/>
            <person name="Macdonald J.P."/>
            <person name="Priest M."/>
            <person name="Orbach M.J."/>
            <person name="Galgiani J.N."/>
            <person name="Kirkland T.N."/>
            <person name="Cole G.T."/>
            <person name="Birren B.W."/>
            <person name="Henn M.R."/>
            <person name="Taylor J.W."/>
            <person name="Rounsley S.D."/>
        </authorList>
    </citation>
    <scope>NUCLEOTIDE SEQUENCE [LARGE SCALE GENOMIC DNA]</scope>
    <source>
        <strain evidence="4">RMSCC 3488</strain>
    </source>
</reference>
<dbReference type="OrthoDB" id="10000533at2759"/>
<keyword evidence="2" id="KW-0560">Oxidoreductase</keyword>
<organism evidence="3 4">
    <name type="scientific">Coccidioides posadasii RMSCC 3488</name>
    <dbReference type="NCBI Taxonomy" id="454284"/>
    <lineage>
        <taxon>Eukaryota</taxon>
        <taxon>Fungi</taxon>
        <taxon>Dikarya</taxon>
        <taxon>Ascomycota</taxon>
        <taxon>Pezizomycotina</taxon>
        <taxon>Eurotiomycetes</taxon>
        <taxon>Eurotiomycetidae</taxon>
        <taxon>Onygenales</taxon>
        <taxon>Onygenaceae</taxon>
        <taxon>Coccidioides</taxon>
    </lineage>
</organism>
<evidence type="ECO:0000256" key="2">
    <source>
        <dbReference type="ARBA" id="ARBA00023002"/>
    </source>
</evidence>
<dbReference type="InterPro" id="IPR036291">
    <property type="entry name" value="NAD(P)-bd_dom_sf"/>
</dbReference>
<dbReference type="GO" id="GO:0016491">
    <property type="term" value="F:oxidoreductase activity"/>
    <property type="evidence" value="ECO:0007669"/>
    <property type="project" value="UniProtKB-KW"/>
</dbReference>
<evidence type="ECO:0000256" key="1">
    <source>
        <dbReference type="ARBA" id="ARBA00022857"/>
    </source>
</evidence>
<sequence length="315" mass="34922">MCSFFSFTNHQANSGGKPTLWVIASRYNGFALTRLTYDFCSRLLFGVFRRQLLGRNMLASTLMPVCLTASIWKEYLSSNATIMVNVAIAGSSGLAQFIANYLSTKTCHQFIILSRFPNPGLVSRGWQVLEVDYYNNSKLRYMLTGVDVVISTISGPAEASLITAAAQVNVRRFIPSEFEGPPSKRTISKLPDRGNCQSLSLLQQYEMEYTIFTCGVFYERLAPGGMAAFQLGKGTYIDKEGEYLINIPSMETEVPHLSDGQDSMICMTSAQDVARAVVAALDLPRWPREFRMFGDRMSLTGLVGTVESVFGGSFR</sequence>
<accession>A0A0J6FCX7</accession>
<dbReference type="InterPro" id="IPR051609">
    <property type="entry name" value="NmrA/Isoflavone_reductase-like"/>
</dbReference>
<dbReference type="PANTHER" id="PTHR47706">
    <property type="entry name" value="NMRA-LIKE FAMILY PROTEIN"/>
    <property type="match status" value="1"/>
</dbReference>
<dbReference type="Proteomes" id="UP000054567">
    <property type="component" value="Unassembled WGS sequence"/>
</dbReference>
<evidence type="ECO:0000313" key="3">
    <source>
        <dbReference type="EMBL" id="KMM66734.1"/>
    </source>
</evidence>